<dbReference type="GO" id="GO:0016757">
    <property type="term" value="F:glycosyltransferase activity"/>
    <property type="evidence" value="ECO:0007669"/>
    <property type="project" value="InterPro"/>
</dbReference>
<reference evidence="3 4" key="1">
    <citation type="submission" date="2017-12" db="EMBL/GenBank/DDBJ databases">
        <authorList>
            <person name="Hurst M.R.H."/>
        </authorList>
    </citation>
    <scope>NUCLEOTIDE SEQUENCE [LARGE SCALE GENOMIC DNA]</scope>
    <source>
        <strain evidence="3 4">TH11417</strain>
    </source>
</reference>
<dbReference type="OrthoDB" id="9787617at2"/>
<evidence type="ECO:0000313" key="4">
    <source>
        <dbReference type="Proteomes" id="UP000238956"/>
    </source>
</evidence>
<dbReference type="InterPro" id="IPR028098">
    <property type="entry name" value="Glyco_trans_4-like_N"/>
</dbReference>
<dbReference type="Gene3D" id="3.40.50.2000">
    <property type="entry name" value="Glycogen Phosphorylase B"/>
    <property type="match status" value="2"/>
</dbReference>
<protein>
    <submittedName>
        <fullName evidence="3">Uncharacterized protein</fullName>
    </submittedName>
</protein>
<accession>A0A2L0D452</accession>
<dbReference type="KEGG" id="splr:C0J00_05580"/>
<dbReference type="GeneID" id="98393378"/>
<dbReference type="AlphaFoldDB" id="A0A2L0D452"/>
<dbReference type="SUPFAM" id="SSF53756">
    <property type="entry name" value="UDP-Glycosyltransferase/glycogen phosphorylase"/>
    <property type="match status" value="1"/>
</dbReference>
<dbReference type="EMBL" id="CP025536">
    <property type="protein sequence ID" value="AUW96613.1"/>
    <property type="molecule type" value="Genomic_DNA"/>
</dbReference>
<dbReference type="PANTHER" id="PTHR45947">
    <property type="entry name" value="SULFOQUINOVOSYL TRANSFERASE SQD2"/>
    <property type="match status" value="1"/>
</dbReference>
<evidence type="ECO:0000313" key="3">
    <source>
        <dbReference type="EMBL" id="AUW96613.1"/>
    </source>
</evidence>
<evidence type="ECO:0000259" key="1">
    <source>
        <dbReference type="Pfam" id="PF00534"/>
    </source>
</evidence>
<dbReference type="Pfam" id="PF00534">
    <property type="entry name" value="Glycos_transf_1"/>
    <property type="match status" value="1"/>
</dbReference>
<dbReference type="Pfam" id="PF13439">
    <property type="entry name" value="Glyco_transf_4"/>
    <property type="match status" value="1"/>
</dbReference>
<reference evidence="3 4" key="2">
    <citation type="submission" date="2018-02" db="EMBL/GenBank/DDBJ databases">
        <title>Whole genome sequencing analysis of Streptococcus pluranimalium isolated from cattle infected mastitis in China.</title>
        <authorList>
            <person name="Zhang J.-R."/>
            <person name="Hu G.-Z."/>
        </authorList>
    </citation>
    <scope>NUCLEOTIDE SEQUENCE [LARGE SCALE GENOMIC DNA]</scope>
    <source>
        <strain evidence="3 4">TH11417</strain>
    </source>
</reference>
<dbReference type="PANTHER" id="PTHR45947:SF3">
    <property type="entry name" value="SULFOQUINOVOSYL TRANSFERASE SQD2"/>
    <property type="match status" value="1"/>
</dbReference>
<feature type="domain" description="Glycosyltransferase subfamily 4-like N-terminal" evidence="2">
    <location>
        <begin position="18"/>
        <end position="169"/>
    </location>
</feature>
<dbReference type="RefSeq" id="WP_104967940.1">
    <property type="nucleotide sequence ID" value="NZ_CP025536.1"/>
</dbReference>
<proteinExistence type="predicted"/>
<evidence type="ECO:0000259" key="2">
    <source>
        <dbReference type="Pfam" id="PF13439"/>
    </source>
</evidence>
<dbReference type="InterPro" id="IPR001296">
    <property type="entry name" value="Glyco_trans_1"/>
</dbReference>
<dbReference type="InterPro" id="IPR050194">
    <property type="entry name" value="Glycosyltransferase_grp1"/>
</dbReference>
<gene>
    <name evidence="3" type="ORF">C0J00_05580</name>
</gene>
<keyword evidence="4" id="KW-1185">Reference proteome</keyword>
<name>A0A2L0D452_9STRE</name>
<organism evidence="3 4">
    <name type="scientific">Streptococcus pluranimalium</name>
    <dbReference type="NCBI Taxonomy" id="82348"/>
    <lineage>
        <taxon>Bacteria</taxon>
        <taxon>Bacillati</taxon>
        <taxon>Bacillota</taxon>
        <taxon>Bacilli</taxon>
        <taxon>Lactobacillales</taxon>
        <taxon>Streptococcaceae</taxon>
        <taxon>Streptococcus</taxon>
    </lineage>
</organism>
<sequence length="371" mass="43021">MDKTDKKLLIYFNSMNAFGGIERVIANLSNHLCNYYDITILVKDEPISAYQLNQRITLDSLHVPLEMDMTSRFRRILSVPVNAIKSVRALRRYFKNHTFDVIYTAFPMNGLEIYLSKKYYRNKLIASEHASYYAYNKIYRLVKQYLYPRLQAISVPTTMDTNIYQDLGYQSFYMPHLTTFAPSLTQPEDTKTIINVGRLTSDKQQLLLLQIWEKVNEKLPGHEWKLQIIGSGEEEESLKAYIQTRGLTNVEMIPHTTRIADYYKNAELFAFTSKMEGFGMVLLEAMSFGVPCLSFDCPSGPRDMISNNQNGYLVEPFDLEAYAECICQYIQLDSSSKNRYKEAAKETIINWDNDAIISSWLELISKMEKNK</sequence>
<dbReference type="Proteomes" id="UP000238956">
    <property type="component" value="Chromosome"/>
</dbReference>
<feature type="domain" description="Glycosyl transferase family 1" evidence="1">
    <location>
        <begin position="183"/>
        <end position="346"/>
    </location>
</feature>